<dbReference type="AlphaFoldDB" id="A0A101QKV7"/>
<reference evidence="2 3" key="1">
    <citation type="submission" date="2015-10" db="EMBL/GenBank/DDBJ databases">
        <title>Draft genome sequence of Streptomyces corchorusii DSM 40340, type strain for the species Streptomyces corchorusii.</title>
        <authorList>
            <person name="Ruckert C."/>
            <person name="Winkler A."/>
            <person name="Kalinowski J."/>
            <person name="Kampfer P."/>
            <person name="Glaeser S."/>
        </authorList>
    </citation>
    <scope>NUCLEOTIDE SEQUENCE [LARGE SCALE GENOMIC DNA]</scope>
    <source>
        <strain evidence="2 3">DSM 40340</strain>
    </source>
</reference>
<dbReference type="EMBL" id="LMWP01000005">
    <property type="protein sequence ID" value="KUN31818.1"/>
    <property type="molecule type" value="Genomic_DNA"/>
</dbReference>
<dbReference type="Proteomes" id="UP000053398">
    <property type="component" value="Unassembled WGS sequence"/>
</dbReference>
<protein>
    <submittedName>
        <fullName evidence="2">Uncharacterized protein</fullName>
    </submittedName>
</protein>
<feature type="region of interest" description="Disordered" evidence="1">
    <location>
        <begin position="57"/>
        <end position="76"/>
    </location>
</feature>
<comment type="caution">
    <text evidence="2">The sequence shown here is derived from an EMBL/GenBank/DDBJ whole genome shotgun (WGS) entry which is preliminary data.</text>
</comment>
<accession>A0A101QKV7</accession>
<organism evidence="2 3">
    <name type="scientific">Streptomyces corchorusii</name>
    <name type="common">Streptomyces chibaensis</name>
    <dbReference type="NCBI Taxonomy" id="1903"/>
    <lineage>
        <taxon>Bacteria</taxon>
        <taxon>Bacillati</taxon>
        <taxon>Actinomycetota</taxon>
        <taxon>Actinomycetes</taxon>
        <taxon>Kitasatosporales</taxon>
        <taxon>Streptomycetaceae</taxon>
        <taxon>Streptomyces</taxon>
    </lineage>
</organism>
<keyword evidence="3" id="KW-1185">Reference proteome</keyword>
<evidence type="ECO:0000313" key="3">
    <source>
        <dbReference type="Proteomes" id="UP000053398"/>
    </source>
</evidence>
<evidence type="ECO:0000256" key="1">
    <source>
        <dbReference type="SAM" id="MobiDB-lite"/>
    </source>
</evidence>
<proteinExistence type="predicted"/>
<gene>
    <name evidence="2" type="ORF">AQJ11_06465</name>
</gene>
<sequence length="76" mass="7880">MRPGSTSARPEPVVSVYGVGLPSTSWQREVRTFTVCTTTVGGAGRPLSVVCTGVPSIATSQPPRPADQVKVRRAAG</sequence>
<name>A0A101QKV7_STRCK</name>
<evidence type="ECO:0000313" key="2">
    <source>
        <dbReference type="EMBL" id="KUN31818.1"/>
    </source>
</evidence>